<keyword evidence="6 10" id="KW-0808">Transferase</keyword>
<dbReference type="Pfam" id="PF02446">
    <property type="entry name" value="Glyco_hydro_77"/>
    <property type="match status" value="1"/>
</dbReference>
<evidence type="ECO:0000256" key="10">
    <source>
        <dbReference type="RuleBase" id="RU361207"/>
    </source>
</evidence>
<evidence type="ECO:0000256" key="9">
    <source>
        <dbReference type="ARBA" id="ARBA00031501"/>
    </source>
</evidence>
<feature type="region of interest" description="Disordered" evidence="11">
    <location>
        <begin position="727"/>
        <end position="754"/>
    </location>
</feature>
<evidence type="ECO:0000256" key="8">
    <source>
        <dbReference type="ARBA" id="ARBA00031423"/>
    </source>
</evidence>
<dbReference type="RefSeq" id="WP_115389018.1">
    <property type="nucleotide sequence ID" value="NZ_JADZHB010000012.1"/>
</dbReference>
<dbReference type="NCBIfam" id="TIGR00217">
    <property type="entry name" value="malQ"/>
    <property type="match status" value="1"/>
</dbReference>
<comment type="catalytic activity">
    <reaction evidence="1 10">
        <text>Transfers a segment of a (1-&gt;4)-alpha-D-glucan to a new position in an acceptor, which may be glucose or a (1-&gt;4)-alpha-D-glucan.</text>
        <dbReference type="EC" id="2.4.1.25"/>
    </reaction>
</comment>
<dbReference type="AlphaFoldDB" id="A0A379YMV0"/>
<keyword evidence="7 10" id="KW-0119">Carbohydrate metabolism</keyword>
<evidence type="ECO:0000256" key="1">
    <source>
        <dbReference type="ARBA" id="ARBA00000439"/>
    </source>
</evidence>
<evidence type="ECO:0000256" key="7">
    <source>
        <dbReference type="ARBA" id="ARBA00023277"/>
    </source>
</evidence>
<keyword evidence="13" id="KW-1185">Reference proteome</keyword>
<evidence type="ECO:0000256" key="2">
    <source>
        <dbReference type="ARBA" id="ARBA00005684"/>
    </source>
</evidence>
<comment type="similarity">
    <text evidence="2 10">Belongs to the disproportionating enzyme family.</text>
</comment>
<evidence type="ECO:0000256" key="11">
    <source>
        <dbReference type="SAM" id="MobiDB-lite"/>
    </source>
</evidence>
<sequence>MGLEKLLYLQGIGDGFSDSYGRFCPTSAGTRKQILSAMCGSIPEEASELWIERRVHQLDAKPWQQLLPSFQWCYLDSLGLRFRLEAQSLPSKALQLTLTSELGEEFVVSFSAADCPVRGDYRIGERCYLELELKLDEVSGNCGIAPGLGYHRVSLSIIEREGDDRLLAAGTLMVAPRQAFQGVLQKNTARQTEPHRRPWGVSVQLFSLWQEDTPGPEAMGDFGALLKLITQLAPKGLDFILLNPLHALALTEDASPSPYSPIDRRRLHPLYISPPLCAEGTAPICDAESFAEQTAFSPWLDYAAVSRDKCARLKAMWQRFNALPKDAPRRLGYEGFVRREGLALQHYAREQASFATGDWPTDAGFYLYLQFVAEEQLALCQSRAIEAGMSIGLIRDLAVGTVGSGTEVSQHQSQFCQGASIGAPPDAFAPQGQNWGLTPLDPVGLKQADFSHFIELLRTNMRHCGAIRIDHVMSLFRLWWWPAEAENQIETAAETESGEPEGAYVYYPFDTLLAILLLESQRARCLVIGEDLGLVPPQIVAPLKLGGLYSNELFYFCREQQDFPEFGGFRPPNDYKPNAIMMLSNHDVAPLKAWLEEEDLRLRRELGLLGAEQYARESDDRRRDIQALEVWLSRFYPFDNKIKAALAPDSVTYIHNLIHNLAVTVASGRSALFSLPLTDLLGDKVAVNIPGTSAEYPNWRRRYSLAVERLNDSELLQNLLRDIRRVREQSGSAEPERLRAQSTGDADETANRRQ</sequence>
<evidence type="ECO:0000313" key="12">
    <source>
        <dbReference type="EMBL" id="SUI47368.1"/>
    </source>
</evidence>
<dbReference type="InterPro" id="IPR017853">
    <property type="entry name" value="GH"/>
</dbReference>
<reference evidence="12 13" key="1">
    <citation type="submission" date="2018-06" db="EMBL/GenBank/DDBJ databases">
        <authorList>
            <consortium name="Pathogen Informatics"/>
            <person name="Doyle S."/>
        </authorList>
    </citation>
    <scope>NUCLEOTIDE SEQUENCE [LARGE SCALE GENOMIC DNA]</scope>
    <source>
        <strain evidence="12 13">NCTC10738</strain>
    </source>
</reference>
<feature type="compositionally biased region" description="Basic and acidic residues" evidence="11">
    <location>
        <begin position="727"/>
        <end position="739"/>
    </location>
</feature>
<gene>
    <name evidence="12" type="primary">malQ</name>
    <name evidence="12" type="ORF">NCTC10738_00272</name>
</gene>
<proteinExistence type="inferred from homology"/>
<dbReference type="Gene3D" id="3.20.20.80">
    <property type="entry name" value="Glycosidases"/>
    <property type="match status" value="1"/>
</dbReference>
<dbReference type="Proteomes" id="UP000254069">
    <property type="component" value="Unassembled WGS sequence"/>
</dbReference>
<evidence type="ECO:0000256" key="5">
    <source>
        <dbReference type="ARBA" id="ARBA00022676"/>
    </source>
</evidence>
<name>A0A379YMV0_9GAMM</name>
<protein>
    <recommendedName>
        <fullName evidence="4 10">4-alpha-glucanotransferase</fullName>
        <ecNumber evidence="3 10">2.4.1.25</ecNumber>
    </recommendedName>
    <alternativeName>
        <fullName evidence="8 10">Amylomaltase</fullName>
    </alternativeName>
    <alternativeName>
        <fullName evidence="9 10">Disproportionating enzyme</fullName>
    </alternativeName>
</protein>
<dbReference type="GO" id="GO:0005975">
    <property type="term" value="P:carbohydrate metabolic process"/>
    <property type="evidence" value="ECO:0007669"/>
    <property type="project" value="InterPro"/>
</dbReference>
<dbReference type="GO" id="GO:0004134">
    <property type="term" value="F:4-alpha-glucanotransferase activity"/>
    <property type="evidence" value="ECO:0007669"/>
    <property type="project" value="UniProtKB-EC"/>
</dbReference>
<evidence type="ECO:0000313" key="13">
    <source>
        <dbReference type="Proteomes" id="UP000254069"/>
    </source>
</evidence>
<evidence type="ECO:0000256" key="3">
    <source>
        <dbReference type="ARBA" id="ARBA00012560"/>
    </source>
</evidence>
<dbReference type="InterPro" id="IPR003385">
    <property type="entry name" value="Glyco_hydro_77"/>
</dbReference>
<dbReference type="SUPFAM" id="SSF51445">
    <property type="entry name" value="(Trans)glycosidases"/>
    <property type="match status" value="1"/>
</dbReference>
<dbReference type="PANTHER" id="PTHR32438">
    <property type="entry name" value="4-ALPHA-GLUCANOTRANSFERASE DPE1, CHLOROPLASTIC/AMYLOPLASTIC"/>
    <property type="match status" value="1"/>
</dbReference>
<dbReference type="EMBL" id="UGYO01000001">
    <property type="protein sequence ID" value="SUI47368.1"/>
    <property type="molecule type" value="Genomic_DNA"/>
</dbReference>
<evidence type="ECO:0000256" key="4">
    <source>
        <dbReference type="ARBA" id="ARBA00020295"/>
    </source>
</evidence>
<accession>A0A379YMV0</accession>
<dbReference type="PANTHER" id="PTHR32438:SF5">
    <property type="entry name" value="4-ALPHA-GLUCANOTRANSFERASE DPE1, CHLOROPLASTIC_AMYLOPLASTIC"/>
    <property type="match status" value="1"/>
</dbReference>
<organism evidence="12 13">
    <name type="scientific">Shewanella algae</name>
    <dbReference type="NCBI Taxonomy" id="38313"/>
    <lineage>
        <taxon>Bacteria</taxon>
        <taxon>Pseudomonadati</taxon>
        <taxon>Pseudomonadota</taxon>
        <taxon>Gammaproteobacteria</taxon>
        <taxon>Alteromonadales</taxon>
        <taxon>Shewanellaceae</taxon>
        <taxon>Shewanella</taxon>
    </lineage>
</organism>
<dbReference type="EC" id="2.4.1.25" evidence="3 10"/>
<keyword evidence="5 10" id="KW-0328">Glycosyltransferase</keyword>
<evidence type="ECO:0000256" key="6">
    <source>
        <dbReference type="ARBA" id="ARBA00022679"/>
    </source>
</evidence>